<keyword evidence="4" id="KW-0479">Metal-binding</keyword>
<evidence type="ECO:0000256" key="1">
    <source>
        <dbReference type="ARBA" id="ARBA00004127"/>
    </source>
</evidence>
<dbReference type="InterPro" id="IPR023298">
    <property type="entry name" value="ATPase_P-typ_TM_dom_sf"/>
</dbReference>
<evidence type="ECO:0000256" key="8">
    <source>
        <dbReference type="ARBA" id="ARBA00022989"/>
    </source>
</evidence>
<dbReference type="PRINTS" id="PR00119">
    <property type="entry name" value="CATATPASE"/>
</dbReference>
<dbReference type="InterPro" id="IPR001757">
    <property type="entry name" value="P_typ_ATPase"/>
</dbReference>
<gene>
    <name evidence="12" type="primary">copA</name>
    <name evidence="12" type="ORF">NARC_10286</name>
</gene>
<dbReference type="InterPro" id="IPR059000">
    <property type="entry name" value="ATPase_P-type_domA"/>
</dbReference>
<comment type="caution">
    <text evidence="12">The sequence shown here is derived from an EMBL/GenBank/DDBJ whole genome shotgun (WGS) entry which is preliminary data.</text>
</comment>
<evidence type="ECO:0000313" key="12">
    <source>
        <dbReference type="EMBL" id="TVP41880.1"/>
    </source>
</evidence>
<dbReference type="SUPFAM" id="SSF81653">
    <property type="entry name" value="Calcium ATPase, transduction domain A"/>
    <property type="match status" value="1"/>
</dbReference>
<dbReference type="Proteomes" id="UP000315289">
    <property type="component" value="Unassembled WGS sequence"/>
</dbReference>
<dbReference type="InterPro" id="IPR008250">
    <property type="entry name" value="ATPase_P-typ_transduc_dom_A_sf"/>
</dbReference>
<comment type="similarity">
    <text evidence="2">Belongs to the cation transport ATPase (P-type) (TC 3.A.3) family. Type IB subfamily.</text>
</comment>
<feature type="transmembrane region" description="Helical" evidence="10">
    <location>
        <begin position="333"/>
        <end position="354"/>
    </location>
</feature>
<evidence type="ECO:0000256" key="4">
    <source>
        <dbReference type="ARBA" id="ARBA00022723"/>
    </source>
</evidence>
<dbReference type="InterPro" id="IPR027256">
    <property type="entry name" value="P-typ_ATPase_IB"/>
</dbReference>
<dbReference type="SFLD" id="SFLDG00002">
    <property type="entry name" value="C1.7:_P-type_atpase_like"/>
    <property type="match status" value="1"/>
</dbReference>
<dbReference type="PANTHER" id="PTHR43520:SF8">
    <property type="entry name" value="P-TYPE CU(+) TRANSPORTER"/>
    <property type="match status" value="1"/>
</dbReference>
<dbReference type="InterPro" id="IPR018303">
    <property type="entry name" value="ATPase_P-typ_P_site"/>
</dbReference>
<dbReference type="GO" id="GO:0043682">
    <property type="term" value="F:P-type divalent copper transporter activity"/>
    <property type="evidence" value="ECO:0007669"/>
    <property type="project" value="TreeGrafter"/>
</dbReference>
<keyword evidence="6" id="KW-0067">ATP-binding</keyword>
<evidence type="ECO:0000256" key="10">
    <source>
        <dbReference type="SAM" id="Phobius"/>
    </source>
</evidence>
<dbReference type="SUPFAM" id="SSF56784">
    <property type="entry name" value="HAD-like"/>
    <property type="match status" value="1"/>
</dbReference>
<organism evidence="12 13">
    <name type="scientific">Candidatus Nitrosocosmicus arcticus</name>
    <dbReference type="NCBI Taxonomy" id="2035267"/>
    <lineage>
        <taxon>Archaea</taxon>
        <taxon>Nitrososphaerota</taxon>
        <taxon>Nitrososphaeria</taxon>
        <taxon>Nitrososphaerales</taxon>
        <taxon>Nitrososphaeraceae</taxon>
        <taxon>Candidatus Nitrosocosmicus</taxon>
    </lineage>
</organism>
<dbReference type="InterPro" id="IPR044492">
    <property type="entry name" value="P_typ_ATPase_HD_dom"/>
</dbReference>
<accession>A0A557SZ47</accession>
<dbReference type="GO" id="GO:0005507">
    <property type="term" value="F:copper ion binding"/>
    <property type="evidence" value="ECO:0007669"/>
    <property type="project" value="TreeGrafter"/>
</dbReference>
<evidence type="ECO:0000256" key="3">
    <source>
        <dbReference type="ARBA" id="ARBA00022692"/>
    </source>
</evidence>
<dbReference type="AlphaFoldDB" id="A0A557SZ47"/>
<feature type="transmembrane region" description="Helical" evidence="10">
    <location>
        <begin position="678"/>
        <end position="701"/>
    </location>
</feature>
<sequence>MAKDPICGMFVEESQNSIHHTKDGITYYFCSSQCLNEFLEPEKALKKLKMHIIISIILTIPIVLLSLPHMIPELGSLYPMEMMEYTNYILLALATPIQFWIGWRFYRGFWDGIKAKASNMDTLIAIGTTSAYVYSAIVTIIPGYFPFTAVYFETAAIIITLILVGRLLETKTKEKASVAVRKLLDLKPRTARVLRLEITEKNDVDRNDNNQSNTALDSSRLKLVAKEFRELEIPIEEIVEGDLMIIRPGERVPTDGMIKDGSSSMDESAITGESMPVDKVKGDEVIGATINKNGLLKVNATKIGQDTVLSQIITLVEEAKTGKAKLERMVDQVAKYFVPAIVIIAIGVFLGWYFVGNAGLTYSILAFVSVMIIACPCALGLATPAALMMGAAKGAENGILYKGGEYIEIASKVNLVVFDKTGTLTEGKPSVTDIIQLNQIDDNELLKLAAIAESGSEHPLAKAIITKAKEKAISIVSPDTFEAVAGHGLRASYSNQVIMIGNRKMMLDNNILIPGNAETTLSELEQDGKTAVLVSIDNYLSGIIAISDTIKEGAKEAIFDLKNMGVESVMLTGDNGRTAKAVASKIKIERVMAQVLPHQKEEIVSNIKTKENKVVAMVGDGINDAPALASADLGIAIGSGTDVAKETGGIILIKNDIRDVVTALKLGKKTVSKIKQNLFWAFAYNTGLIPIAAGALVPILGLSVFGWLPILAGVAMAMSSVTVVTNSLLLGGYKPAPKNRSKTESV</sequence>
<keyword evidence="8 10" id="KW-1133">Transmembrane helix</keyword>
<dbReference type="GO" id="GO:0016020">
    <property type="term" value="C:membrane"/>
    <property type="evidence" value="ECO:0007669"/>
    <property type="project" value="InterPro"/>
</dbReference>
<dbReference type="Gene3D" id="3.40.50.1000">
    <property type="entry name" value="HAD superfamily/HAD-like"/>
    <property type="match status" value="1"/>
</dbReference>
<feature type="transmembrane region" description="Helical" evidence="10">
    <location>
        <begin position="150"/>
        <end position="168"/>
    </location>
</feature>
<dbReference type="GO" id="GO:0055070">
    <property type="term" value="P:copper ion homeostasis"/>
    <property type="evidence" value="ECO:0007669"/>
    <property type="project" value="TreeGrafter"/>
</dbReference>
<dbReference type="PROSITE" id="PS00154">
    <property type="entry name" value="ATPASE_E1_E2"/>
    <property type="match status" value="1"/>
</dbReference>
<comment type="subcellular location">
    <subcellularLocation>
        <location evidence="1">Endomembrane system</location>
        <topology evidence="1">Multi-pass membrane protein</topology>
    </subcellularLocation>
</comment>
<evidence type="ECO:0000256" key="5">
    <source>
        <dbReference type="ARBA" id="ARBA00022741"/>
    </source>
</evidence>
<dbReference type="Pfam" id="PF00122">
    <property type="entry name" value="E1-E2_ATPase"/>
    <property type="match status" value="1"/>
</dbReference>
<dbReference type="SFLD" id="SFLDF00027">
    <property type="entry name" value="p-type_atpase"/>
    <property type="match status" value="1"/>
</dbReference>
<dbReference type="Gene3D" id="2.70.150.10">
    <property type="entry name" value="Calcium-transporting ATPase, cytoplasmic transduction domain A"/>
    <property type="match status" value="1"/>
</dbReference>
<dbReference type="InterPro" id="IPR011017">
    <property type="entry name" value="TRASH_dom"/>
</dbReference>
<dbReference type="GO" id="GO:0016887">
    <property type="term" value="F:ATP hydrolysis activity"/>
    <property type="evidence" value="ECO:0007669"/>
    <property type="project" value="InterPro"/>
</dbReference>
<evidence type="ECO:0000256" key="6">
    <source>
        <dbReference type="ARBA" id="ARBA00022840"/>
    </source>
</evidence>
<dbReference type="Gene3D" id="3.40.1110.10">
    <property type="entry name" value="Calcium-transporting ATPase, cytoplasmic domain N"/>
    <property type="match status" value="1"/>
</dbReference>
<evidence type="ECO:0000256" key="9">
    <source>
        <dbReference type="ARBA" id="ARBA00023136"/>
    </source>
</evidence>
<feature type="transmembrane region" description="Helical" evidence="10">
    <location>
        <begin position="52"/>
        <end position="70"/>
    </location>
</feature>
<dbReference type="InterPro" id="IPR023214">
    <property type="entry name" value="HAD_sf"/>
</dbReference>
<dbReference type="GO" id="GO:0012505">
    <property type="term" value="C:endomembrane system"/>
    <property type="evidence" value="ECO:0007669"/>
    <property type="project" value="UniProtKB-SubCell"/>
</dbReference>
<keyword evidence="13" id="KW-1185">Reference proteome</keyword>
<feature type="transmembrane region" description="Helical" evidence="10">
    <location>
        <begin position="707"/>
        <end position="733"/>
    </location>
</feature>
<dbReference type="OrthoDB" id="8588at2157"/>
<protein>
    <submittedName>
        <fullName evidence="12">Cation transport ATPase</fullName>
    </submittedName>
</protein>
<dbReference type="Pfam" id="PF00702">
    <property type="entry name" value="Hydrolase"/>
    <property type="match status" value="1"/>
</dbReference>
<dbReference type="InterPro" id="IPR023299">
    <property type="entry name" value="ATPase_P-typ_cyto_dom_N"/>
</dbReference>
<dbReference type="PANTHER" id="PTHR43520">
    <property type="entry name" value="ATP7, ISOFORM B"/>
    <property type="match status" value="1"/>
</dbReference>
<feature type="transmembrane region" description="Helical" evidence="10">
    <location>
        <begin position="360"/>
        <end position="383"/>
    </location>
</feature>
<dbReference type="InterPro" id="IPR007029">
    <property type="entry name" value="YHS_dom"/>
</dbReference>
<dbReference type="GO" id="GO:0005524">
    <property type="term" value="F:ATP binding"/>
    <property type="evidence" value="ECO:0007669"/>
    <property type="project" value="UniProtKB-KW"/>
</dbReference>
<keyword evidence="7" id="KW-1278">Translocase</keyword>
<evidence type="ECO:0000256" key="2">
    <source>
        <dbReference type="ARBA" id="ARBA00006024"/>
    </source>
</evidence>
<dbReference type="SFLD" id="SFLDS00003">
    <property type="entry name" value="Haloacid_Dehalogenase"/>
    <property type="match status" value="1"/>
</dbReference>
<dbReference type="SMART" id="SM00746">
    <property type="entry name" value="TRASH"/>
    <property type="match status" value="1"/>
</dbReference>
<dbReference type="SUPFAM" id="SSF81665">
    <property type="entry name" value="Calcium ATPase, transmembrane domain M"/>
    <property type="match status" value="1"/>
</dbReference>
<dbReference type="CDD" id="cd02094">
    <property type="entry name" value="P-type_ATPase_Cu-like"/>
    <property type="match status" value="1"/>
</dbReference>
<dbReference type="EMBL" id="VOAH01000001">
    <property type="protein sequence ID" value="TVP41880.1"/>
    <property type="molecule type" value="Genomic_DNA"/>
</dbReference>
<evidence type="ECO:0000259" key="11">
    <source>
        <dbReference type="SMART" id="SM00746"/>
    </source>
</evidence>
<reference evidence="12 13" key="1">
    <citation type="journal article" date="2019" name="Front. Microbiol.">
        <title>Ammonia Oxidation by the Arctic Terrestrial Thaumarchaeote Candidatus Nitrosocosmicus arcticus Is Stimulated by Increasing Temperatures.</title>
        <authorList>
            <person name="Alves R.J.E."/>
            <person name="Kerou M."/>
            <person name="Zappe A."/>
            <person name="Bittner R."/>
            <person name="Abby S.S."/>
            <person name="Schmidt H.A."/>
            <person name="Pfeifer K."/>
            <person name="Schleper C."/>
        </authorList>
    </citation>
    <scope>NUCLEOTIDE SEQUENCE [LARGE SCALE GENOMIC DNA]</scope>
    <source>
        <strain evidence="12 13">Kfb</strain>
    </source>
</reference>
<evidence type="ECO:0000256" key="7">
    <source>
        <dbReference type="ARBA" id="ARBA00022967"/>
    </source>
</evidence>
<dbReference type="RefSeq" id="WP_144728414.1">
    <property type="nucleotide sequence ID" value="NZ_ML675578.1"/>
</dbReference>
<dbReference type="FunFam" id="2.70.150.10:FF:000002">
    <property type="entry name" value="Copper-transporting ATPase 1, putative"/>
    <property type="match status" value="1"/>
</dbReference>
<proteinExistence type="inferred from homology"/>
<dbReference type="NCBIfam" id="TIGR01511">
    <property type="entry name" value="ATPase-IB1_Cu"/>
    <property type="match status" value="1"/>
</dbReference>
<evidence type="ECO:0000313" key="13">
    <source>
        <dbReference type="Proteomes" id="UP000315289"/>
    </source>
</evidence>
<feature type="transmembrane region" description="Helical" evidence="10">
    <location>
        <begin position="123"/>
        <end position="144"/>
    </location>
</feature>
<dbReference type="NCBIfam" id="TIGR01525">
    <property type="entry name" value="ATPase-IB_hvy"/>
    <property type="match status" value="1"/>
</dbReference>
<dbReference type="InterPro" id="IPR036412">
    <property type="entry name" value="HAD-like_sf"/>
</dbReference>
<feature type="domain" description="TRASH" evidence="11">
    <location>
        <begin position="4"/>
        <end position="42"/>
    </location>
</feature>
<name>A0A557SZ47_9ARCH</name>
<feature type="transmembrane region" description="Helical" evidence="10">
    <location>
        <begin position="85"/>
        <end position="103"/>
    </location>
</feature>
<dbReference type="NCBIfam" id="TIGR01494">
    <property type="entry name" value="ATPase_P-type"/>
    <property type="match status" value="1"/>
</dbReference>
<keyword evidence="9 10" id="KW-0472">Membrane</keyword>
<dbReference type="Pfam" id="PF04945">
    <property type="entry name" value="YHS"/>
    <property type="match status" value="1"/>
</dbReference>
<dbReference type="PRINTS" id="PR00120">
    <property type="entry name" value="HATPASE"/>
</dbReference>
<keyword evidence="3 10" id="KW-0812">Transmembrane</keyword>
<keyword evidence="5" id="KW-0547">Nucleotide-binding</keyword>